<comment type="caution">
    <text evidence="2">The sequence shown here is derived from an EMBL/GenBank/DDBJ whole genome shotgun (WGS) entry which is preliminary data.</text>
</comment>
<dbReference type="InterPro" id="IPR051908">
    <property type="entry name" value="Ribosomal_N-acetyltransferase"/>
</dbReference>
<dbReference type="CDD" id="cd04301">
    <property type="entry name" value="NAT_SF"/>
    <property type="match status" value="1"/>
</dbReference>
<dbReference type="InterPro" id="IPR016181">
    <property type="entry name" value="Acyl_CoA_acyltransferase"/>
</dbReference>
<dbReference type="InterPro" id="IPR000182">
    <property type="entry name" value="GNAT_dom"/>
</dbReference>
<evidence type="ECO:0000259" key="1">
    <source>
        <dbReference type="PROSITE" id="PS51186"/>
    </source>
</evidence>
<keyword evidence="3" id="KW-1185">Reference proteome</keyword>
<evidence type="ECO:0000313" key="3">
    <source>
        <dbReference type="Proteomes" id="UP001500037"/>
    </source>
</evidence>
<dbReference type="Gene3D" id="3.40.630.30">
    <property type="match status" value="1"/>
</dbReference>
<evidence type="ECO:0000313" key="2">
    <source>
        <dbReference type="EMBL" id="GAA1228229.1"/>
    </source>
</evidence>
<dbReference type="PROSITE" id="PS51186">
    <property type="entry name" value="GNAT"/>
    <property type="match status" value="1"/>
</dbReference>
<dbReference type="SUPFAM" id="SSF55729">
    <property type="entry name" value="Acyl-CoA N-acyltransferases (Nat)"/>
    <property type="match status" value="1"/>
</dbReference>
<dbReference type="RefSeq" id="WP_344440761.1">
    <property type="nucleotide sequence ID" value="NZ_BAAALF010000021.1"/>
</dbReference>
<dbReference type="EMBL" id="BAAALF010000021">
    <property type="protein sequence ID" value="GAA1228229.1"/>
    <property type="molecule type" value="Genomic_DNA"/>
</dbReference>
<proteinExistence type="predicted"/>
<protein>
    <submittedName>
        <fullName evidence="2">GNAT family N-acetyltransferase</fullName>
    </submittedName>
</protein>
<dbReference type="PANTHER" id="PTHR43441:SF10">
    <property type="entry name" value="ACETYLTRANSFERASE"/>
    <property type="match status" value="1"/>
</dbReference>
<gene>
    <name evidence="2" type="ORF">GCM10009665_18360</name>
</gene>
<accession>A0ABN1W002</accession>
<sequence length="196" mass="21458">MTTPPPTLDPVELAGDGLLLRPWPTVLGTRDLADLRIGLSDPEQGRWNPRALPATAPDETLLAWVARLRAGWAEGTMASWAARDPLDGRLLGHLAIREVSVEFGTGRVGYWTMPAERGCGVARRALLSATDWAFEQLGLHRVDLAHAVGHGASCRIAERGGYRWEGTLREAMPDSSGRRHDMHLHARLATDPRPPD</sequence>
<name>A0ABN1W002_9ACTN</name>
<dbReference type="PANTHER" id="PTHR43441">
    <property type="entry name" value="RIBOSOMAL-PROTEIN-SERINE ACETYLTRANSFERASE"/>
    <property type="match status" value="1"/>
</dbReference>
<feature type="domain" description="N-acetyltransferase" evidence="1">
    <location>
        <begin position="18"/>
        <end position="191"/>
    </location>
</feature>
<organism evidence="2 3">
    <name type="scientific">Kitasatospora nipponensis</name>
    <dbReference type="NCBI Taxonomy" id="258049"/>
    <lineage>
        <taxon>Bacteria</taxon>
        <taxon>Bacillati</taxon>
        <taxon>Actinomycetota</taxon>
        <taxon>Actinomycetes</taxon>
        <taxon>Kitasatosporales</taxon>
        <taxon>Streptomycetaceae</taxon>
        <taxon>Kitasatospora</taxon>
    </lineage>
</organism>
<dbReference type="Proteomes" id="UP001500037">
    <property type="component" value="Unassembled WGS sequence"/>
</dbReference>
<dbReference type="Pfam" id="PF13302">
    <property type="entry name" value="Acetyltransf_3"/>
    <property type="match status" value="1"/>
</dbReference>
<reference evidence="2 3" key="1">
    <citation type="journal article" date="2019" name="Int. J. Syst. Evol. Microbiol.">
        <title>The Global Catalogue of Microorganisms (GCM) 10K type strain sequencing project: providing services to taxonomists for standard genome sequencing and annotation.</title>
        <authorList>
            <consortium name="The Broad Institute Genomics Platform"/>
            <consortium name="The Broad Institute Genome Sequencing Center for Infectious Disease"/>
            <person name="Wu L."/>
            <person name="Ma J."/>
        </authorList>
    </citation>
    <scope>NUCLEOTIDE SEQUENCE [LARGE SCALE GENOMIC DNA]</scope>
    <source>
        <strain evidence="2 3">JCM 13004</strain>
    </source>
</reference>